<evidence type="ECO:0000256" key="6">
    <source>
        <dbReference type="PIRSR" id="PIRSR000349-1"/>
    </source>
</evidence>
<dbReference type="AlphaFoldDB" id="A0A286U4I0"/>
<dbReference type="Proteomes" id="UP000218542">
    <property type="component" value="Unassembled WGS sequence"/>
</dbReference>
<gene>
    <name evidence="10" type="ORF">SCALIN_C47_0007</name>
</gene>
<comment type="similarity">
    <text evidence="1 7">Belongs to the iron/manganese superoxide dismutase family.</text>
</comment>
<dbReference type="GO" id="GO:0046872">
    <property type="term" value="F:metal ion binding"/>
    <property type="evidence" value="ECO:0007669"/>
    <property type="project" value="UniProtKB-KW"/>
</dbReference>
<keyword evidence="3 6" id="KW-0479">Metal-binding</keyword>
<dbReference type="EMBL" id="BAOS01000047">
    <property type="protein sequence ID" value="GAX63036.1"/>
    <property type="molecule type" value="Genomic_DNA"/>
</dbReference>
<evidence type="ECO:0000256" key="2">
    <source>
        <dbReference type="ARBA" id="ARBA00012682"/>
    </source>
</evidence>
<feature type="binding site" evidence="6">
    <location>
        <position position="78"/>
    </location>
    <ligand>
        <name>Mn(2+)</name>
        <dbReference type="ChEBI" id="CHEBI:29035"/>
    </ligand>
</feature>
<dbReference type="Gene3D" id="3.55.40.20">
    <property type="entry name" value="Iron/manganese superoxide dismutase, C-terminal domain"/>
    <property type="match status" value="1"/>
</dbReference>
<dbReference type="InterPro" id="IPR036314">
    <property type="entry name" value="SOD_C_sf"/>
</dbReference>
<sequence>MIALPELPFAKDALEPHISSKTLDFHYGKHHNAYVVNTNKLLENHALKDKTLEEIIKGTAGDPAQVGLFNNAAQVWNHTFYWNSIKPEAGGKPSGKIAERINDDLGGYDKFVETLQTAAVGQFGSGWAWLIENKNGKLEVMKTFNADTPLAHGLKPVLNLDVWEHAYYLDYQNRRPDYVTSIIENLLNWDFANSNI</sequence>
<dbReference type="PANTHER" id="PTHR42769:SF3">
    <property type="entry name" value="SUPEROXIDE DISMUTASE [FE] 2, CHLOROPLASTIC"/>
    <property type="match status" value="1"/>
</dbReference>
<dbReference type="Gene3D" id="1.10.287.990">
    <property type="entry name" value="Fe,Mn superoxide dismutase (SOD) domain"/>
    <property type="match status" value="1"/>
</dbReference>
<comment type="catalytic activity">
    <reaction evidence="7">
        <text>2 superoxide + 2 H(+) = H2O2 + O2</text>
        <dbReference type="Rhea" id="RHEA:20696"/>
        <dbReference type="ChEBI" id="CHEBI:15378"/>
        <dbReference type="ChEBI" id="CHEBI:15379"/>
        <dbReference type="ChEBI" id="CHEBI:16240"/>
        <dbReference type="ChEBI" id="CHEBI:18421"/>
        <dbReference type="EC" id="1.15.1.1"/>
    </reaction>
</comment>
<feature type="binding site" evidence="6">
    <location>
        <position position="161"/>
    </location>
    <ligand>
        <name>Mn(2+)</name>
        <dbReference type="ChEBI" id="CHEBI:29035"/>
    </ligand>
</feature>
<dbReference type="PANTHER" id="PTHR42769">
    <property type="entry name" value="SUPEROXIDE DISMUTASE"/>
    <property type="match status" value="1"/>
</dbReference>
<evidence type="ECO:0000256" key="1">
    <source>
        <dbReference type="ARBA" id="ARBA00008714"/>
    </source>
</evidence>
<comment type="function">
    <text evidence="7">Destroys radicals which are normally produced within the cells and which are toxic to biological systems.</text>
</comment>
<dbReference type="OrthoDB" id="9803125at2"/>
<evidence type="ECO:0000259" key="9">
    <source>
        <dbReference type="Pfam" id="PF02777"/>
    </source>
</evidence>
<dbReference type="InterPro" id="IPR001189">
    <property type="entry name" value="Mn/Fe_SOD"/>
</dbReference>
<organism evidence="10 11">
    <name type="scientific">Candidatus Scalindua japonica</name>
    <dbReference type="NCBI Taxonomy" id="1284222"/>
    <lineage>
        <taxon>Bacteria</taxon>
        <taxon>Pseudomonadati</taxon>
        <taxon>Planctomycetota</taxon>
        <taxon>Candidatus Brocadiia</taxon>
        <taxon>Candidatus Brocadiales</taxon>
        <taxon>Candidatus Scalinduaceae</taxon>
        <taxon>Candidatus Scalindua</taxon>
    </lineage>
</organism>
<accession>A0A286U4I0</accession>
<feature type="binding site" evidence="6">
    <location>
        <position position="165"/>
    </location>
    <ligand>
        <name>Mn(2+)</name>
        <dbReference type="ChEBI" id="CHEBI:29035"/>
    </ligand>
</feature>
<dbReference type="InterPro" id="IPR019833">
    <property type="entry name" value="Mn/Fe_SOD_BS"/>
</dbReference>
<dbReference type="PIRSF" id="PIRSF000349">
    <property type="entry name" value="SODismutase"/>
    <property type="match status" value="1"/>
</dbReference>
<feature type="domain" description="Manganese/iron superoxide dismutase N-terminal" evidence="8">
    <location>
        <begin position="4"/>
        <end position="85"/>
    </location>
</feature>
<evidence type="ECO:0000256" key="3">
    <source>
        <dbReference type="ARBA" id="ARBA00022723"/>
    </source>
</evidence>
<evidence type="ECO:0000313" key="10">
    <source>
        <dbReference type="EMBL" id="GAX63036.1"/>
    </source>
</evidence>
<dbReference type="FunFam" id="1.10.287.990:FF:000002">
    <property type="entry name" value="Superoxide dismutase"/>
    <property type="match status" value="1"/>
</dbReference>
<proteinExistence type="inferred from homology"/>
<reference evidence="11" key="1">
    <citation type="journal article" date="2017" name="Environ. Microbiol. Rep.">
        <title>Genetic Diversity of Marine Anaerobic Ammonium-Oxidizing Bacteria as Revealed by Genomic and Proteomic Analyses of 'Candidatus Scalindua japonica'.</title>
        <authorList>
            <person name="Oshiki M."/>
            <person name="Mizuto K."/>
            <person name="Kimura Z."/>
            <person name="Kindaichi T."/>
            <person name="Satoh H."/>
            <person name="Okabe S."/>
        </authorList>
    </citation>
    <scope>NUCLEOTIDE SEQUENCE [LARGE SCALE GENOMIC DNA]</scope>
    <source>
        <strain evidence="11">husup-a2</strain>
    </source>
</reference>
<dbReference type="InterPro" id="IPR036324">
    <property type="entry name" value="Mn/Fe_SOD_N_sf"/>
</dbReference>
<comment type="caution">
    <text evidence="10">The sequence shown here is derived from an EMBL/GenBank/DDBJ whole genome shotgun (WGS) entry which is preliminary data.</text>
</comment>
<dbReference type="InterPro" id="IPR019832">
    <property type="entry name" value="Mn/Fe_SOD_C"/>
</dbReference>
<dbReference type="SUPFAM" id="SSF46609">
    <property type="entry name" value="Fe,Mn superoxide dismutase (SOD), N-terminal domain"/>
    <property type="match status" value="1"/>
</dbReference>
<dbReference type="PROSITE" id="PS00088">
    <property type="entry name" value="SOD_MN"/>
    <property type="match status" value="1"/>
</dbReference>
<dbReference type="RefSeq" id="WP_096896433.1">
    <property type="nucleotide sequence ID" value="NZ_BAOS01000047.1"/>
</dbReference>
<dbReference type="Pfam" id="PF00081">
    <property type="entry name" value="Sod_Fe_N"/>
    <property type="match status" value="1"/>
</dbReference>
<feature type="domain" description="Manganese/iron superoxide dismutase C-terminal" evidence="9">
    <location>
        <begin position="93"/>
        <end position="194"/>
    </location>
</feature>
<name>A0A286U4I0_9BACT</name>
<keyword evidence="11" id="KW-1185">Reference proteome</keyword>
<keyword evidence="4 7" id="KW-0560">Oxidoreductase</keyword>
<feature type="binding site" evidence="6">
    <location>
        <position position="26"/>
    </location>
    <ligand>
        <name>Mn(2+)</name>
        <dbReference type="ChEBI" id="CHEBI:29035"/>
    </ligand>
</feature>
<evidence type="ECO:0000256" key="7">
    <source>
        <dbReference type="RuleBase" id="RU000414"/>
    </source>
</evidence>
<dbReference type="SUPFAM" id="SSF54719">
    <property type="entry name" value="Fe,Mn superoxide dismutase (SOD), C-terminal domain"/>
    <property type="match status" value="1"/>
</dbReference>
<dbReference type="PRINTS" id="PR01703">
    <property type="entry name" value="MNSODISMTASE"/>
</dbReference>
<keyword evidence="5" id="KW-0408">Iron</keyword>
<dbReference type="Pfam" id="PF02777">
    <property type="entry name" value="Sod_Fe_C"/>
    <property type="match status" value="1"/>
</dbReference>
<dbReference type="GO" id="GO:0004784">
    <property type="term" value="F:superoxide dismutase activity"/>
    <property type="evidence" value="ECO:0007669"/>
    <property type="project" value="UniProtKB-EC"/>
</dbReference>
<evidence type="ECO:0000313" key="11">
    <source>
        <dbReference type="Proteomes" id="UP000218542"/>
    </source>
</evidence>
<dbReference type="InterPro" id="IPR019831">
    <property type="entry name" value="Mn/Fe_SOD_N"/>
</dbReference>
<protein>
    <recommendedName>
        <fullName evidence="2 7">Superoxide dismutase</fullName>
        <ecNumber evidence="2 7">1.15.1.1</ecNumber>
    </recommendedName>
</protein>
<evidence type="ECO:0000259" key="8">
    <source>
        <dbReference type="Pfam" id="PF00081"/>
    </source>
</evidence>
<dbReference type="EC" id="1.15.1.1" evidence="2 7"/>
<evidence type="ECO:0000256" key="4">
    <source>
        <dbReference type="ARBA" id="ARBA00023002"/>
    </source>
</evidence>
<evidence type="ECO:0000256" key="5">
    <source>
        <dbReference type="ARBA" id="ARBA00023004"/>
    </source>
</evidence>